<feature type="compositionally biased region" description="Low complexity" evidence="1">
    <location>
        <begin position="113"/>
        <end position="135"/>
    </location>
</feature>
<evidence type="ECO:0000256" key="1">
    <source>
        <dbReference type="SAM" id="MobiDB-lite"/>
    </source>
</evidence>
<accession>A0A1X2G1W1</accession>
<comment type="caution">
    <text evidence="2">The sequence shown here is derived from an EMBL/GenBank/DDBJ whole genome shotgun (WGS) entry which is preliminary data.</text>
</comment>
<evidence type="ECO:0000313" key="3">
    <source>
        <dbReference type="Proteomes" id="UP000242146"/>
    </source>
</evidence>
<reference evidence="2 3" key="1">
    <citation type="submission" date="2016-07" db="EMBL/GenBank/DDBJ databases">
        <title>Pervasive Adenine N6-methylation of Active Genes in Fungi.</title>
        <authorList>
            <consortium name="DOE Joint Genome Institute"/>
            <person name="Mondo S.J."/>
            <person name="Dannebaum R.O."/>
            <person name="Kuo R.C."/>
            <person name="Labutti K."/>
            <person name="Haridas S."/>
            <person name="Kuo A."/>
            <person name="Salamov A."/>
            <person name="Ahrendt S.R."/>
            <person name="Lipzen A."/>
            <person name="Sullivan W."/>
            <person name="Andreopoulos W.B."/>
            <person name="Clum A."/>
            <person name="Lindquist E."/>
            <person name="Daum C."/>
            <person name="Ramamoorthy G.K."/>
            <person name="Gryganskyi A."/>
            <person name="Culley D."/>
            <person name="Magnuson J.K."/>
            <person name="James T.Y."/>
            <person name="O'Malley M.A."/>
            <person name="Stajich J.E."/>
            <person name="Spatafora J.W."/>
            <person name="Visel A."/>
            <person name="Grigoriev I.V."/>
        </authorList>
    </citation>
    <scope>NUCLEOTIDE SEQUENCE [LARGE SCALE GENOMIC DNA]</scope>
    <source>
        <strain evidence="2 3">NRRL 3301</strain>
    </source>
</reference>
<dbReference type="OrthoDB" id="2289268at2759"/>
<keyword evidence="3" id="KW-1185">Reference proteome</keyword>
<dbReference type="Proteomes" id="UP000242146">
    <property type="component" value="Unassembled WGS sequence"/>
</dbReference>
<sequence>MGRKRAAQNDGTKSNKKPLLILDNENAAKNALVAEFELYVKRRLLDTKPEKLKTELMSKTKVPRGIVASIEQQCNWNAGSFGSKFRSLKNIDVWHEFIRTSFNNLASQVPAEVSSTSEKPSSSTVGVASSSSKPSSLRKEEIRSCHKSLTSILMPLIRNDNDLQSTIFATIKNTMQAVTQYSQDMAALVQASIIKFVTTPEADWYSSVPLPTKAIDLVPSFAWRENTILNDGYLPGLLLLINLSQASFLICATSSTSSPVTTVVCQQSNANNLVWTSLDDDWTPGTISPLVTTSLQAIYNNKP</sequence>
<name>A0A1X2G1W1_9FUNG</name>
<proteinExistence type="predicted"/>
<dbReference type="AlphaFoldDB" id="A0A1X2G1W1"/>
<feature type="region of interest" description="Disordered" evidence="1">
    <location>
        <begin position="113"/>
        <end position="139"/>
    </location>
</feature>
<gene>
    <name evidence="2" type="ORF">DM01DRAFT_1379180</name>
</gene>
<organism evidence="2 3">
    <name type="scientific">Hesseltinella vesiculosa</name>
    <dbReference type="NCBI Taxonomy" id="101127"/>
    <lineage>
        <taxon>Eukaryota</taxon>
        <taxon>Fungi</taxon>
        <taxon>Fungi incertae sedis</taxon>
        <taxon>Mucoromycota</taxon>
        <taxon>Mucoromycotina</taxon>
        <taxon>Mucoromycetes</taxon>
        <taxon>Mucorales</taxon>
        <taxon>Cunninghamellaceae</taxon>
        <taxon>Hesseltinella</taxon>
    </lineage>
</organism>
<evidence type="ECO:0000313" key="2">
    <source>
        <dbReference type="EMBL" id="ORX41679.1"/>
    </source>
</evidence>
<dbReference type="EMBL" id="MCGT01000100">
    <property type="protein sequence ID" value="ORX41679.1"/>
    <property type="molecule type" value="Genomic_DNA"/>
</dbReference>
<protein>
    <submittedName>
        <fullName evidence="2">Uncharacterized protein</fullName>
    </submittedName>
</protein>